<dbReference type="CDD" id="cd09917">
    <property type="entry name" value="F-box_SF"/>
    <property type="match status" value="1"/>
</dbReference>
<dbReference type="AlphaFoldDB" id="A0A6A5YYE8"/>
<sequence>MSQFKSNEATSGSMSRLPAELLLLTFANLEYLDLFRCQMVCRKWHTLISHEHSLRNAMFLEGEEVSAYTPRYKPILVFEFERAGLETSGNDCYTFHTRDGTPRRISGDGSGPYYFDPSYRFHPILPRLCSFLSHLNPNFSCQDLRADPHKAKSKVVWTEWEDLVGNLRVQQAPTSWRNMYISLPPVSKFLLEVSWHIYAEGEGTVVCFETAVVSADVSGVKLGQVVDKLQEEIVRCLPHVKDISTDKEDILQTSVDMIHLCRG</sequence>
<dbReference type="SUPFAM" id="SSF81383">
    <property type="entry name" value="F-box domain"/>
    <property type="match status" value="1"/>
</dbReference>
<dbReference type="InterPro" id="IPR001810">
    <property type="entry name" value="F-box_dom"/>
</dbReference>
<reference evidence="2" key="1">
    <citation type="journal article" date="2020" name="Stud. Mycol.">
        <title>101 Dothideomycetes genomes: a test case for predicting lifestyles and emergence of pathogens.</title>
        <authorList>
            <person name="Haridas S."/>
            <person name="Albert R."/>
            <person name="Binder M."/>
            <person name="Bloem J."/>
            <person name="Labutti K."/>
            <person name="Salamov A."/>
            <person name="Andreopoulos B."/>
            <person name="Baker S."/>
            <person name="Barry K."/>
            <person name="Bills G."/>
            <person name="Bluhm B."/>
            <person name="Cannon C."/>
            <person name="Castanera R."/>
            <person name="Culley D."/>
            <person name="Daum C."/>
            <person name="Ezra D."/>
            <person name="Gonzalez J."/>
            <person name="Henrissat B."/>
            <person name="Kuo A."/>
            <person name="Liang C."/>
            <person name="Lipzen A."/>
            <person name="Lutzoni F."/>
            <person name="Magnuson J."/>
            <person name="Mondo S."/>
            <person name="Nolan M."/>
            <person name="Ohm R."/>
            <person name="Pangilinan J."/>
            <person name="Park H.-J."/>
            <person name="Ramirez L."/>
            <person name="Alfaro M."/>
            <person name="Sun H."/>
            <person name="Tritt A."/>
            <person name="Yoshinaga Y."/>
            <person name="Zwiers L.-H."/>
            <person name="Turgeon B."/>
            <person name="Goodwin S."/>
            <person name="Spatafora J."/>
            <person name="Crous P."/>
            <person name="Grigoriev I."/>
        </authorList>
    </citation>
    <scope>NUCLEOTIDE SEQUENCE</scope>
    <source>
        <strain evidence="2">CBS 627.86</strain>
    </source>
</reference>
<dbReference type="EMBL" id="ML977335">
    <property type="protein sequence ID" value="KAF2111121.1"/>
    <property type="molecule type" value="Genomic_DNA"/>
</dbReference>
<accession>A0A6A5YYE8</accession>
<dbReference type="InterPro" id="IPR036047">
    <property type="entry name" value="F-box-like_dom_sf"/>
</dbReference>
<evidence type="ECO:0000313" key="2">
    <source>
        <dbReference type="EMBL" id="KAF2111121.1"/>
    </source>
</evidence>
<gene>
    <name evidence="2" type="ORF">BDV96DRAFT_186851</name>
</gene>
<dbReference type="PROSITE" id="PS50181">
    <property type="entry name" value="FBOX"/>
    <property type="match status" value="1"/>
</dbReference>
<evidence type="ECO:0000313" key="3">
    <source>
        <dbReference type="Proteomes" id="UP000799770"/>
    </source>
</evidence>
<name>A0A6A5YYE8_9PLEO</name>
<dbReference type="Proteomes" id="UP000799770">
    <property type="component" value="Unassembled WGS sequence"/>
</dbReference>
<organism evidence="2 3">
    <name type="scientific">Lophiotrema nucula</name>
    <dbReference type="NCBI Taxonomy" id="690887"/>
    <lineage>
        <taxon>Eukaryota</taxon>
        <taxon>Fungi</taxon>
        <taxon>Dikarya</taxon>
        <taxon>Ascomycota</taxon>
        <taxon>Pezizomycotina</taxon>
        <taxon>Dothideomycetes</taxon>
        <taxon>Pleosporomycetidae</taxon>
        <taxon>Pleosporales</taxon>
        <taxon>Lophiotremataceae</taxon>
        <taxon>Lophiotrema</taxon>
    </lineage>
</organism>
<feature type="domain" description="F-box" evidence="1">
    <location>
        <begin position="11"/>
        <end position="57"/>
    </location>
</feature>
<dbReference type="SMART" id="SM00256">
    <property type="entry name" value="FBOX"/>
    <property type="match status" value="1"/>
</dbReference>
<dbReference type="Pfam" id="PF12937">
    <property type="entry name" value="F-box-like"/>
    <property type="match status" value="1"/>
</dbReference>
<dbReference type="Gene3D" id="1.20.1280.50">
    <property type="match status" value="1"/>
</dbReference>
<keyword evidence="3" id="KW-1185">Reference proteome</keyword>
<proteinExistence type="predicted"/>
<evidence type="ECO:0000259" key="1">
    <source>
        <dbReference type="PROSITE" id="PS50181"/>
    </source>
</evidence>
<protein>
    <recommendedName>
        <fullName evidence="1">F-box domain-containing protein</fullName>
    </recommendedName>
</protein>